<gene>
    <name evidence="2" type="ordered locus">Hbut_1025</name>
</gene>
<evidence type="ECO:0000313" key="2">
    <source>
        <dbReference type="EMBL" id="ABM80869.1"/>
    </source>
</evidence>
<evidence type="ECO:0000259" key="1">
    <source>
        <dbReference type="Pfam" id="PF01261"/>
    </source>
</evidence>
<dbReference type="KEGG" id="hbu:Hbut_1025"/>
<dbReference type="InterPro" id="IPR013022">
    <property type="entry name" value="Xyl_isomerase-like_TIM-brl"/>
</dbReference>
<feature type="domain" description="Xylose isomerase-like TIM barrel" evidence="1">
    <location>
        <begin position="3"/>
        <end position="90"/>
    </location>
</feature>
<keyword evidence="3" id="KW-1185">Reference proteome</keyword>
<sequence length="93" mass="10578">MPEVQERTVKALVAAVRKAREAGAEIFNLHIGWRVWMDHRDIEQAAEVIKKLLEAAPDIVVTLETMYTRRMLGTFEDIRAIMEAVGSDRLRGS</sequence>
<dbReference type="HOGENOM" id="CLU_2392840_0_0_2"/>
<dbReference type="STRING" id="415426.Hbut_1025"/>
<accession>A2BLK8</accession>
<dbReference type="Proteomes" id="UP000002593">
    <property type="component" value="Chromosome"/>
</dbReference>
<name>A2BLK8_HYPBU</name>
<organism evidence="2 3">
    <name type="scientific">Hyperthermus butylicus (strain DSM 5456 / JCM 9403 / PLM1-5)</name>
    <dbReference type="NCBI Taxonomy" id="415426"/>
    <lineage>
        <taxon>Archaea</taxon>
        <taxon>Thermoproteota</taxon>
        <taxon>Thermoprotei</taxon>
        <taxon>Desulfurococcales</taxon>
        <taxon>Pyrodictiaceae</taxon>
        <taxon>Hyperthermus</taxon>
    </lineage>
</organism>
<protein>
    <recommendedName>
        <fullName evidence="1">Xylose isomerase-like TIM barrel domain-containing protein</fullName>
    </recommendedName>
</protein>
<dbReference type="SUPFAM" id="SSF51658">
    <property type="entry name" value="Xylose isomerase-like"/>
    <property type="match status" value="1"/>
</dbReference>
<dbReference type="Pfam" id="PF01261">
    <property type="entry name" value="AP_endonuc_2"/>
    <property type="match status" value="1"/>
</dbReference>
<dbReference type="Gene3D" id="3.20.20.150">
    <property type="entry name" value="Divalent-metal-dependent TIM barrel enzymes"/>
    <property type="match status" value="1"/>
</dbReference>
<dbReference type="InterPro" id="IPR036237">
    <property type="entry name" value="Xyl_isomerase-like_sf"/>
</dbReference>
<dbReference type="EnsemblBacteria" id="ABM80869">
    <property type="protein sequence ID" value="ABM80869"/>
    <property type="gene ID" value="Hbut_1025"/>
</dbReference>
<dbReference type="AlphaFoldDB" id="A2BLK8"/>
<reference evidence="2 3" key="1">
    <citation type="journal article" date="2007" name="Archaea">
        <title>The genome of Hyperthermus butylicus: a sulfur-reducing, peptide fermenting, neutrophilic Crenarchaeote growing up to 108 degrees C.</title>
        <authorList>
            <person name="Brugger K."/>
            <person name="Chen L."/>
            <person name="Stark M."/>
            <person name="Zibat A."/>
            <person name="Redder P."/>
            <person name="Ruepp A."/>
            <person name="Awayez M."/>
            <person name="She Q."/>
            <person name="Garrett R.A."/>
            <person name="Klenk H.P."/>
        </authorList>
    </citation>
    <scope>NUCLEOTIDE SEQUENCE [LARGE SCALE GENOMIC DNA]</scope>
    <source>
        <strain evidence="3">DSM 5456 / JCM 9403 / PLM1-5</strain>
    </source>
</reference>
<evidence type="ECO:0000313" key="3">
    <source>
        <dbReference type="Proteomes" id="UP000002593"/>
    </source>
</evidence>
<dbReference type="eggNOG" id="arCOG06583">
    <property type="taxonomic scope" value="Archaea"/>
</dbReference>
<dbReference type="EMBL" id="CP000493">
    <property type="protein sequence ID" value="ABM80869.1"/>
    <property type="molecule type" value="Genomic_DNA"/>
</dbReference>
<proteinExistence type="predicted"/>